<sequence>MRARRKVEDVSHELLRLSKKQAKKILLWRRGRRIIAPVRWGSLRRTRPLSVRWGSDRGTAIDRVYINRFFERHSNYIQGVLLEVQGPVYSERYGSNITKTEILDIDPRNMLATIVADLNDRDVLPKEMFDCVVVPQTIQYLTDQVTGLKNLYDSIKPGGVLLVTAPFIQKIDHNGEDADRMRFSPLALKELIETSCDGAEIEVESFGNVLTSIAFLMGISAEEMRPQDFDVFDPAYPMLVTARVRRPS</sequence>
<reference evidence="2" key="1">
    <citation type="submission" date="2020-05" db="EMBL/GenBank/DDBJ databases">
        <authorList>
            <person name="Chiriac C."/>
            <person name="Salcher M."/>
            <person name="Ghai R."/>
            <person name="Kavagutti S V."/>
        </authorList>
    </citation>
    <scope>NUCLEOTIDE SEQUENCE</scope>
</reference>
<dbReference type="GO" id="GO:0008757">
    <property type="term" value="F:S-adenosylmethionine-dependent methyltransferase activity"/>
    <property type="evidence" value="ECO:0007669"/>
    <property type="project" value="InterPro"/>
</dbReference>
<dbReference type="EMBL" id="CAFBNL010000020">
    <property type="protein sequence ID" value="CAB4948453.1"/>
    <property type="molecule type" value="Genomic_DNA"/>
</dbReference>
<organism evidence="2">
    <name type="scientific">freshwater metagenome</name>
    <dbReference type="NCBI Taxonomy" id="449393"/>
    <lineage>
        <taxon>unclassified sequences</taxon>
        <taxon>metagenomes</taxon>
        <taxon>ecological metagenomes</taxon>
    </lineage>
</organism>
<feature type="domain" description="Methyltransferase type 11" evidence="1">
    <location>
        <begin position="111"/>
        <end position="162"/>
    </location>
</feature>
<accession>A0A6J7JZV7</accession>
<evidence type="ECO:0000313" key="2">
    <source>
        <dbReference type="EMBL" id="CAB4948453.1"/>
    </source>
</evidence>
<dbReference type="InterPro" id="IPR013216">
    <property type="entry name" value="Methyltransf_11"/>
</dbReference>
<dbReference type="Gene3D" id="3.40.50.150">
    <property type="entry name" value="Vaccinia Virus protein VP39"/>
    <property type="match status" value="1"/>
</dbReference>
<proteinExistence type="predicted"/>
<name>A0A6J7JZV7_9ZZZZ</name>
<dbReference type="Pfam" id="PF08241">
    <property type="entry name" value="Methyltransf_11"/>
    <property type="match status" value="1"/>
</dbReference>
<protein>
    <submittedName>
        <fullName evidence="2">Unannotated protein</fullName>
    </submittedName>
</protein>
<dbReference type="SUPFAM" id="SSF53335">
    <property type="entry name" value="S-adenosyl-L-methionine-dependent methyltransferases"/>
    <property type="match status" value="1"/>
</dbReference>
<dbReference type="AlphaFoldDB" id="A0A6J7JZV7"/>
<gene>
    <name evidence="2" type="ORF">UFOPK3789_00528</name>
</gene>
<evidence type="ECO:0000259" key="1">
    <source>
        <dbReference type="Pfam" id="PF08241"/>
    </source>
</evidence>
<dbReference type="InterPro" id="IPR029063">
    <property type="entry name" value="SAM-dependent_MTases_sf"/>
</dbReference>